<name>A0ABQ2GXI1_9DEIO</name>
<dbReference type="Pfam" id="PF00589">
    <property type="entry name" value="Phage_integrase"/>
    <property type="match status" value="1"/>
</dbReference>
<evidence type="ECO:0000256" key="1">
    <source>
        <dbReference type="ARBA" id="ARBA00023172"/>
    </source>
</evidence>
<dbReference type="Gene3D" id="1.10.443.10">
    <property type="entry name" value="Intergrase catalytic core"/>
    <property type="match status" value="1"/>
</dbReference>
<comment type="caution">
    <text evidence="3">The sequence shown here is derived from an EMBL/GenBank/DDBJ whole genome shotgun (WGS) entry which is preliminary data.</text>
</comment>
<dbReference type="SUPFAM" id="SSF56349">
    <property type="entry name" value="DNA breaking-rejoining enzymes"/>
    <property type="match status" value="1"/>
</dbReference>
<dbReference type="EMBL" id="BMOM01000025">
    <property type="protein sequence ID" value="GGM16663.1"/>
    <property type="molecule type" value="Genomic_DNA"/>
</dbReference>
<accession>A0ABQ2GXI1</accession>
<evidence type="ECO:0000259" key="2">
    <source>
        <dbReference type="PROSITE" id="PS51898"/>
    </source>
</evidence>
<dbReference type="InterPro" id="IPR002104">
    <property type="entry name" value="Integrase_catalytic"/>
</dbReference>
<evidence type="ECO:0000313" key="4">
    <source>
        <dbReference type="Proteomes" id="UP000661918"/>
    </source>
</evidence>
<dbReference type="InterPro" id="IPR013762">
    <property type="entry name" value="Integrase-like_cat_sf"/>
</dbReference>
<dbReference type="InterPro" id="IPR011010">
    <property type="entry name" value="DNA_brk_join_enz"/>
</dbReference>
<keyword evidence="1" id="KW-0233">DNA recombination</keyword>
<proteinExistence type="predicted"/>
<feature type="domain" description="Tyr recombinase" evidence="2">
    <location>
        <begin position="1"/>
        <end position="69"/>
    </location>
</feature>
<sequence>MLKLLFFTAVRVGELVKIEVADLDLAACKIFVGQGKGSKDRSILFPQTFGLVLRAHLVVHPHQVHLFET</sequence>
<keyword evidence="4" id="KW-1185">Reference proteome</keyword>
<protein>
    <recommendedName>
        <fullName evidence="2">Tyr recombinase domain-containing protein</fullName>
    </recommendedName>
</protein>
<dbReference type="Proteomes" id="UP000661918">
    <property type="component" value="Unassembled WGS sequence"/>
</dbReference>
<dbReference type="PROSITE" id="PS51898">
    <property type="entry name" value="TYR_RECOMBINASE"/>
    <property type="match status" value="1"/>
</dbReference>
<organism evidence="3 4">
    <name type="scientific">Deinococcus aerophilus</name>
    <dbReference type="NCBI Taxonomy" id="522488"/>
    <lineage>
        <taxon>Bacteria</taxon>
        <taxon>Thermotogati</taxon>
        <taxon>Deinococcota</taxon>
        <taxon>Deinococci</taxon>
        <taxon>Deinococcales</taxon>
        <taxon>Deinococcaceae</taxon>
        <taxon>Deinococcus</taxon>
    </lineage>
</organism>
<evidence type="ECO:0000313" key="3">
    <source>
        <dbReference type="EMBL" id="GGM16663.1"/>
    </source>
</evidence>
<gene>
    <name evidence="3" type="ORF">GCM10010841_26240</name>
</gene>
<reference evidence="4" key="1">
    <citation type="journal article" date="2019" name="Int. J. Syst. Evol. Microbiol.">
        <title>The Global Catalogue of Microorganisms (GCM) 10K type strain sequencing project: providing services to taxonomists for standard genome sequencing and annotation.</title>
        <authorList>
            <consortium name="The Broad Institute Genomics Platform"/>
            <consortium name="The Broad Institute Genome Sequencing Center for Infectious Disease"/>
            <person name="Wu L."/>
            <person name="Ma J."/>
        </authorList>
    </citation>
    <scope>NUCLEOTIDE SEQUENCE [LARGE SCALE GENOMIC DNA]</scope>
    <source>
        <strain evidence="4">JCM 15443</strain>
    </source>
</reference>